<organism evidence="6 7">
    <name type="scientific">Cytobacillus dafuensis</name>
    <name type="common">Bacillus dafuensis</name>
    <dbReference type="NCBI Taxonomy" id="1742359"/>
    <lineage>
        <taxon>Bacteria</taxon>
        <taxon>Bacillati</taxon>
        <taxon>Bacillota</taxon>
        <taxon>Bacilli</taxon>
        <taxon>Bacillales</taxon>
        <taxon>Bacillaceae</taxon>
        <taxon>Cytobacillus</taxon>
    </lineage>
</organism>
<dbReference type="AlphaFoldDB" id="A0A5B8Z5F0"/>
<dbReference type="PANTHER" id="PTHR12151:SF25">
    <property type="entry name" value="LINALOOL DEHYDRATASE_ISOMERASE DOMAIN-CONTAINING PROTEIN"/>
    <property type="match status" value="1"/>
</dbReference>
<dbReference type="GO" id="GO:0046872">
    <property type="term" value="F:metal ion binding"/>
    <property type="evidence" value="ECO:0007669"/>
    <property type="project" value="UniProtKB-KW"/>
</dbReference>
<name>A0A5B8Z5F0_CYTDA</name>
<accession>A0A5B8Z5F0</accession>
<dbReference type="InterPro" id="IPR013766">
    <property type="entry name" value="Thioredoxin_domain"/>
</dbReference>
<evidence type="ECO:0000256" key="4">
    <source>
        <dbReference type="PIRSR" id="PIRSR603782-2"/>
    </source>
</evidence>
<dbReference type="STRING" id="1742359.GCA_001439625_01933"/>
<evidence type="ECO:0000256" key="3">
    <source>
        <dbReference type="PIRSR" id="PIRSR603782-1"/>
    </source>
</evidence>
<dbReference type="Proteomes" id="UP000321555">
    <property type="component" value="Chromosome"/>
</dbReference>
<dbReference type="InterPro" id="IPR036249">
    <property type="entry name" value="Thioredoxin-like_sf"/>
</dbReference>
<feature type="binding site" evidence="3">
    <location>
        <position position="156"/>
    </location>
    <ligand>
        <name>Cu cation</name>
        <dbReference type="ChEBI" id="CHEBI:23378"/>
    </ligand>
</feature>
<evidence type="ECO:0000313" key="6">
    <source>
        <dbReference type="EMBL" id="QED48315.1"/>
    </source>
</evidence>
<evidence type="ECO:0000256" key="1">
    <source>
        <dbReference type="ARBA" id="ARBA00010996"/>
    </source>
</evidence>
<evidence type="ECO:0000256" key="2">
    <source>
        <dbReference type="ARBA" id="ARBA00023008"/>
    </source>
</evidence>
<dbReference type="PROSITE" id="PS51352">
    <property type="entry name" value="THIOREDOXIN_2"/>
    <property type="match status" value="1"/>
</dbReference>
<keyword evidence="2 3" id="KW-0186">Copper</keyword>
<feature type="disulfide bond" description="Redox-active" evidence="4">
    <location>
        <begin position="65"/>
        <end position="69"/>
    </location>
</feature>
<reference evidence="7" key="1">
    <citation type="submission" date="2019-08" db="EMBL/GenBank/DDBJ databases">
        <authorList>
            <person name="Zheng X."/>
        </authorList>
    </citation>
    <scope>NUCLEOTIDE SEQUENCE [LARGE SCALE GENOMIC DNA]</scope>
    <source>
        <strain evidence="7">FJAT-25496</strain>
    </source>
</reference>
<dbReference type="InterPro" id="IPR003782">
    <property type="entry name" value="SCO1/SenC"/>
</dbReference>
<dbReference type="EMBL" id="CP042593">
    <property type="protein sequence ID" value="QED48315.1"/>
    <property type="molecule type" value="Genomic_DNA"/>
</dbReference>
<protein>
    <submittedName>
        <fullName evidence="6">SCO family protein</fullName>
    </submittedName>
</protein>
<feature type="binding site" evidence="3">
    <location>
        <position position="69"/>
    </location>
    <ligand>
        <name>Cu cation</name>
        <dbReference type="ChEBI" id="CHEBI:23378"/>
    </ligand>
</feature>
<dbReference type="PANTHER" id="PTHR12151">
    <property type="entry name" value="ELECTRON TRANSPORT PROTIN SCO1/SENC FAMILY MEMBER"/>
    <property type="match status" value="1"/>
</dbReference>
<evidence type="ECO:0000313" key="7">
    <source>
        <dbReference type="Proteomes" id="UP000321555"/>
    </source>
</evidence>
<dbReference type="CDD" id="cd02968">
    <property type="entry name" value="SCO"/>
    <property type="match status" value="1"/>
</dbReference>
<sequence>MKFRIITIITILTVFVLSACGKSEIKDAKNWPITDFTYTDNNNETFGLDDLKGKVWVADFIYTNCPDVCLPMTFNMAKLQELTKKEKIENIEFVSFSVDPELDSPEVLTNYAKEFNVDFKNWHFLTGYKQEEIEKFAMDNFKTIVKKPENDPNVIHQTYFYLVNQDGEIMKMYSGDKETPYDEIIKDIKTLQ</sequence>
<keyword evidence="4" id="KW-1015">Disulfide bond</keyword>
<dbReference type="SUPFAM" id="SSF52833">
    <property type="entry name" value="Thioredoxin-like"/>
    <property type="match status" value="1"/>
</dbReference>
<keyword evidence="3" id="KW-0479">Metal-binding</keyword>
<feature type="domain" description="Thioredoxin" evidence="5">
    <location>
        <begin position="27"/>
        <end position="192"/>
    </location>
</feature>
<feature type="binding site" evidence="3">
    <location>
        <position position="65"/>
    </location>
    <ligand>
        <name>Cu cation</name>
        <dbReference type="ChEBI" id="CHEBI:23378"/>
    </ligand>
</feature>
<dbReference type="OrthoDB" id="9811998at2"/>
<keyword evidence="7" id="KW-1185">Reference proteome</keyword>
<dbReference type="RefSeq" id="WP_057771186.1">
    <property type="nucleotide sequence ID" value="NZ_CP042593.1"/>
</dbReference>
<dbReference type="KEGG" id="bda:FSZ17_14290"/>
<dbReference type="PROSITE" id="PS51257">
    <property type="entry name" value="PROKAR_LIPOPROTEIN"/>
    <property type="match status" value="1"/>
</dbReference>
<gene>
    <name evidence="6" type="ORF">FSZ17_14290</name>
</gene>
<dbReference type="Gene3D" id="3.40.30.10">
    <property type="entry name" value="Glutaredoxin"/>
    <property type="match status" value="1"/>
</dbReference>
<comment type="similarity">
    <text evidence="1">Belongs to the SCO1/2 family.</text>
</comment>
<proteinExistence type="inferred from homology"/>
<evidence type="ECO:0000259" key="5">
    <source>
        <dbReference type="PROSITE" id="PS51352"/>
    </source>
</evidence>
<dbReference type="Pfam" id="PF02630">
    <property type="entry name" value="SCO1-SenC"/>
    <property type="match status" value="1"/>
</dbReference>